<dbReference type="InterPro" id="IPR058240">
    <property type="entry name" value="rSAM_sf"/>
</dbReference>
<dbReference type="InterPro" id="IPR017200">
    <property type="entry name" value="PqqE-like"/>
</dbReference>
<dbReference type="RefSeq" id="WP_103931155.1">
    <property type="nucleotide sequence ID" value="NZ_FNVA01000001.1"/>
</dbReference>
<dbReference type="InterPro" id="IPR006638">
    <property type="entry name" value="Elp3/MiaA/NifB-like_rSAM"/>
</dbReference>
<evidence type="ECO:0000313" key="8">
    <source>
        <dbReference type="EMBL" id="SEF49365.1"/>
    </source>
</evidence>
<dbReference type="GO" id="GO:0051539">
    <property type="term" value="F:4 iron, 4 sulfur cluster binding"/>
    <property type="evidence" value="ECO:0007669"/>
    <property type="project" value="UniProtKB-KW"/>
</dbReference>
<dbReference type="PANTHER" id="PTHR11228:SF34">
    <property type="entry name" value="TUNGSTEN-CONTAINING ALDEHYDE FERREDOXIN OXIDOREDUCTASE COFACTOR MODIFYING PROTEIN"/>
    <property type="match status" value="1"/>
</dbReference>
<keyword evidence="5" id="KW-0408">Iron</keyword>
<keyword evidence="9" id="KW-1185">Reference proteome</keyword>
<evidence type="ECO:0000256" key="5">
    <source>
        <dbReference type="ARBA" id="ARBA00023004"/>
    </source>
</evidence>
<keyword evidence="6" id="KW-0411">Iron-sulfur</keyword>
<dbReference type="SFLD" id="SFLDG01386">
    <property type="entry name" value="main_SPASM_domain-containing"/>
    <property type="match status" value="1"/>
</dbReference>
<dbReference type="PANTHER" id="PTHR11228">
    <property type="entry name" value="RADICAL SAM DOMAIN PROTEIN"/>
    <property type="match status" value="1"/>
</dbReference>
<dbReference type="AlphaFoldDB" id="A0A1H5SFT7"/>
<evidence type="ECO:0000256" key="4">
    <source>
        <dbReference type="ARBA" id="ARBA00022723"/>
    </source>
</evidence>
<dbReference type="PIRSF" id="PIRSF037420">
    <property type="entry name" value="PQQ_syn_pqqE"/>
    <property type="match status" value="1"/>
</dbReference>
<dbReference type="InterPro" id="IPR007197">
    <property type="entry name" value="rSAM"/>
</dbReference>
<evidence type="ECO:0000313" key="9">
    <source>
        <dbReference type="Proteomes" id="UP000236728"/>
    </source>
</evidence>
<dbReference type="SFLD" id="SFLDS00029">
    <property type="entry name" value="Radical_SAM"/>
    <property type="match status" value="1"/>
</dbReference>
<evidence type="ECO:0000259" key="7">
    <source>
        <dbReference type="PROSITE" id="PS51918"/>
    </source>
</evidence>
<keyword evidence="3" id="KW-0949">S-adenosyl-L-methionine</keyword>
<dbReference type="GO" id="GO:0003824">
    <property type="term" value="F:catalytic activity"/>
    <property type="evidence" value="ECO:0007669"/>
    <property type="project" value="InterPro"/>
</dbReference>
<dbReference type="CDD" id="cd01335">
    <property type="entry name" value="Radical_SAM"/>
    <property type="match status" value="1"/>
</dbReference>
<dbReference type="GO" id="GO:0046872">
    <property type="term" value="F:metal ion binding"/>
    <property type="evidence" value="ECO:0007669"/>
    <property type="project" value="UniProtKB-KW"/>
</dbReference>
<sequence>MNPLDGLDFDKQPFLVIWEATQACDLACKHCRAQAQPIPHPQQLTTAEGMNLIDQISELHVPIFVLTGGDPLKRADIFDLVRYANGKGVHTALAPSATPLLTRDAIFKAKEAGVVRLSVSLDGSCPEIHDVFRGVEGTFERTRLAVQYANDAGLPIQVHTTVSRHNIHDLDNIAKLLTDWKIAMWNVFMLVPMGRGKTADLLDGEDFEKVFEKIYELSTRVPYQIKTTEGMHYRRFLLQKQTERRRAAEGEVDDMGAAREADSHGDALRERGGPMYAGTHSWATRRINDGKGFVFVSHTGEVYPSGFLPLQAGNIRERSLAEIYQESPVFKVLRDTALLDGKCGVCEYKQVCGGSRARAFAVTGDVLAQEPCCIYEPKNWHPVSEDAHPLAEETIAMALASLSEADAARRIIAEAAEAASNTRASLRGELVQLTGV</sequence>
<protein>
    <submittedName>
        <fullName evidence="8">Radical SAM protein, BA_1875 family</fullName>
    </submittedName>
</protein>
<dbReference type="SUPFAM" id="SSF102114">
    <property type="entry name" value="Radical SAM enzymes"/>
    <property type="match status" value="1"/>
</dbReference>
<keyword evidence="2" id="KW-0004">4Fe-4S</keyword>
<dbReference type="Proteomes" id="UP000236728">
    <property type="component" value="Unassembled WGS sequence"/>
</dbReference>
<dbReference type="NCBIfam" id="TIGR04053">
    <property type="entry name" value="TIGR04053 family radical SAM/SPASM domain-containing protein"/>
    <property type="match status" value="1"/>
</dbReference>
<dbReference type="InterPro" id="IPR050377">
    <property type="entry name" value="Radical_SAM_PqqE_MftC-like"/>
</dbReference>
<gene>
    <name evidence="8" type="ORF">SAMN05421819_0182</name>
</gene>
<name>A0A1H5SFT7_9BACT</name>
<evidence type="ECO:0000256" key="1">
    <source>
        <dbReference type="ARBA" id="ARBA00001966"/>
    </source>
</evidence>
<evidence type="ECO:0000256" key="3">
    <source>
        <dbReference type="ARBA" id="ARBA00022691"/>
    </source>
</evidence>
<keyword evidence="4" id="KW-0479">Metal-binding</keyword>
<dbReference type="PROSITE" id="PS51918">
    <property type="entry name" value="RADICAL_SAM"/>
    <property type="match status" value="1"/>
</dbReference>
<dbReference type="EMBL" id="FNVA01000001">
    <property type="protein sequence ID" value="SEF49365.1"/>
    <property type="molecule type" value="Genomic_DNA"/>
</dbReference>
<dbReference type="OrthoDB" id="9782387at2"/>
<feature type="domain" description="Radical SAM core" evidence="7">
    <location>
        <begin position="10"/>
        <end position="220"/>
    </location>
</feature>
<evidence type="ECO:0000256" key="2">
    <source>
        <dbReference type="ARBA" id="ARBA00022485"/>
    </source>
</evidence>
<comment type="cofactor">
    <cofactor evidence="1">
        <name>[4Fe-4S] cluster</name>
        <dbReference type="ChEBI" id="CHEBI:49883"/>
    </cofactor>
</comment>
<reference evidence="8 9" key="1">
    <citation type="submission" date="2016-10" db="EMBL/GenBank/DDBJ databases">
        <authorList>
            <person name="de Groot N.N."/>
        </authorList>
    </citation>
    <scope>NUCLEOTIDE SEQUENCE [LARGE SCALE GENOMIC DNA]</scope>
    <source>
        <strain evidence="8 9">DSM 22489</strain>
    </source>
</reference>
<dbReference type="CDD" id="cd21123">
    <property type="entry name" value="SPASM_MftC-like"/>
    <property type="match status" value="1"/>
</dbReference>
<proteinExistence type="predicted"/>
<dbReference type="SFLD" id="SFLDG01067">
    <property type="entry name" value="SPASM/twitch_domain_containing"/>
    <property type="match status" value="1"/>
</dbReference>
<dbReference type="Pfam" id="PF04055">
    <property type="entry name" value="Radical_SAM"/>
    <property type="match status" value="1"/>
</dbReference>
<dbReference type="Gene3D" id="3.20.20.70">
    <property type="entry name" value="Aldolase class I"/>
    <property type="match status" value="1"/>
</dbReference>
<organism evidence="8 9">
    <name type="scientific">Bryocella elongata</name>
    <dbReference type="NCBI Taxonomy" id="863522"/>
    <lineage>
        <taxon>Bacteria</taxon>
        <taxon>Pseudomonadati</taxon>
        <taxon>Acidobacteriota</taxon>
        <taxon>Terriglobia</taxon>
        <taxon>Terriglobales</taxon>
        <taxon>Acidobacteriaceae</taxon>
        <taxon>Bryocella</taxon>
    </lineage>
</organism>
<dbReference type="InterPro" id="IPR013785">
    <property type="entry name" value="Aldolase_TIM"/>
</dbReference>
<evidence type="ECO:0000256" key="6">
    <source>
        <dbReference type="ARBA" id="ARBA00023014"/>
    </source>
</evidence>
<dbReference type="SMART" id="SM00729">
    <property type="entry name" value="Elp3"/>
    <property type="match status" value="1"/>
</dbReference>
<accession>A0A1H5SFT7</accession>